<feature type="compositionally biased region" description="Polar residues" evidence="1">
    <location>
        <begin position="1445"/>
        <end position="1466"/>
    </location>
</feature>
<feature type="compositionally biased region" description="Basic residues" evidence="1">
    <location>
        <begin position="983"/>
        <end position="992"/>
    </location>
</feature>
<feature type="region of interest" description="Disordered" evidence="1">
    <location>
        <begin position="1048"/>
        <end position="1122"/>
    </location>
</feature>
<feature type="compositionally biased region" description="Basic and acidic residues" evidence="1">
    <location>
        <begin position="238"/>
        <end position="248"/>
    </location>
</feature>
<feature type="compositionally biased region" description="Polar residues" evidence="1">
    <location>
        <begin position="1315"/>
        <end position="1355"/>
    </location>
</feature>
<feature type="region of interest" description="Disordered" evidence="1">
    <location>
        <begin position="192"/>
        <end position="290"/>
    </location>
</feature>
<feature type="region of interest" description="Disordered" evidence="1">
    <location>
        <begin position="1173"/>
        <end position="1494"/>
    </location>
</feature>
<feature type="region of interest" description="Disordered" evidence="1">
    <location>
        <begin position="541"/>
        <end position="642"/>
    </location>
</feature>
<feature type="compositionally biased region" description="Basic and acidic residues" evidence="1">
    <location>
        <begin position="415"/>
        <end position="440"/>
    </location>
</feature>
<feature type="compositionally biased region" description="Polar residues" evidence="1">
    <location>
        <begin position="768"/>
        <end position="777"/>
    </location>
</feature>
<feature type="compositionally biased region" description="Basic and acidic residues" evidence="1">
    <location>
        <begin position="350"/>
        <end position="360"/>
    </location>
</feature>
<feature type="compositionally biased region" description="Low complexity" evidence="1">
    <location>
        <begin position="1379"/>
        <end position="1391"/>
    </location>
</feature>
<feature type="region of interest" description="Disordered" evidence="1">
    <location>
        <begin position="909"/>
        <end position="935"/>
    </location>
</feature>
<organism evidence="2 3">
    <name type="scientific">Drosophila lebanonensis</name>
    <name type="common">Fruit fly</name>
    <name type="synonym">Scaptodrosophila lebanonensis</name>
    <dbReference type="NCBI Taxonomy" id="7225"/>
    <lineage>
        <taxon>Eukaryota</taxon>
        <taxon>Metazoa</taxon>
        <taxon>Ecdysozoa</taxon>
        <taxon>Arthropoda</taxon>
        <taxon>Hexapoda</taxon>
        <taxon>Insecta</taxon>
        <taxon>Pterygota</taxon>
        <taxon>Neoptera</taxon>
        <taxon>Endopterygota</taxon>
        <taxon>Diptera</taxon>
        <taxon>Brachycera</taxon>
        <taxon>Muscomorpha</taxon>
        <taxon>Ephydroidea</taxon>
        <taxon>Drosophilidae</taxon>
        <taxon>Scaptodrosophila</taxon>
    </lineage>
</organism>
<feature type="compositionally biased region" description="Polar residues" evidence="1">
    <location>
        <begin position="1208"/>
        <end position="1217"/>
    </location>
</feature>
<feature type="region of interest" description="Disordered" evidence="1">
    <location>
        <begin position="761"/>
        <end position="792"/>
    </location>
</feature>
<feature type="compositionally biased region" description="Low complexity" evidence="1">
    <location>
        <begin position="1012"/>
        <end position="1030"/>
    </location>
</feature>
<evidence type="ECO:0000313" key="2">
    <source>
        <dbReference type="Proteomes" id="UP000504634"/>
    </source>
</evidence>
<dbReference type="GeneID" id="115628755"/>
<gene>
    <name evidence="3" type="primary">LOC115628755</name>
</gene>
<feature type="compositionally biased region" description="Basic and acidic residues" evidence="1">
    <location>
        <begin position="579"/>
        <end position="593"/>
    </location>
</feature>
<feature type="compositionally biased region" description="Polar residues" evidence="1">
    <location>
        <begin position="1269"/>
        <end position="1280"/>
    </location>
</feature>
<name>A0A6J2TWD4_DROLE</name>
<dbReference type="OrthoDB" id="7868256at2759"/>
<keyword evidence="2" id="KW-1185">Reference proteome</keyword>
<feature type="compositionally biased region" description="Polar residues" evidence="1">
    <location>
        <begin position="268"/>
        <end position="278"/>
    </location>
</feature>
<accession>A0A6J2TWD4</accession>
<feature type="compositionally biased region" description="Basic residues" evidence="1">
    <location>
        <begin position="912"/>
        <end position="922"/>
    </location>
</feature>
<dbReference type="Proteomes" id="UP000504634">
    <property type="component" value="Unplaced"/>
</dbReference>
<reference evidence="3" key="1">
    <citation type="submission" date="2025-08" db="UniProtKB">
        <authorList>
            <consortium name="RefSeq"/>
        </authorList>
    </citation>
    <scope>IDENTIFICATION</scope>
    <source>
        <strain evidence="3">11010-0011.00</strain>
        <tissue evidence="3">Whole body</tissue>
    </source>
</reference>
<feature type="region of interest" description="Disordered" evidence="1">
    <location>
        <begin position="319"/>
        <end position="362"/>
    </location>
</feature>
<dbReference type="RefSeq" id="XP_030380831.1">
    <property type="nucleotide sequence ID" value="XM_030524971.1"/>
</dbReference>
<protein>
    <submittedName>
        <fullName evidence="3">Uncharacterized protein LOC115628755</fullName>
    </submittedName>
</protein>
<feature type="compositionally biased region" description="Polar residues" evidence="1">
    <location>
        <begin position="1053"/>
        <end position="1070"/>
    </location>
</feature>
<feature type="compositionally biased region" description="Polar residues" evidence="1">
    <location>
        <begin position="1178"/>
        <end position="1199"/>
    </location>
</feature>
<proteinExistence type="predicted"/>
<sequence length="1494" mass="164973">MFNRKFGEFSGRGNARYRFLNTSTGYNNNNNNSNNNNNMTTGHVDGNYNMYGGGDGYGPTGPTNNESIYMGEPLIYVPIQFGPPPSAGYPPMQAVQSMQPLQTVQPMQVVPPVQPAQQMHPVQSAGPVQAMQSLQAIPIYVPVMQTVQAAAPSLVAGAGHAPIVPATSHVLVQMPYQRPSTCDVPLQELPSVPIPNYEAKPYTSIPSGSVYEPGIDTGAWRPPQPQVLTPQSAEPQIEEPHNADEQHNNNEQQEPQDAGEAESKNTLEDNTSGINNNDGNDDRTPEPDQLSAHAGYHWSILSNRVHRCGATLELLYTGDTYPRPVAPQTSPVPENEEAVSLHFDQSSTSPHDEQLCKPPDDQSDQLYFFVEDEQPCTSQQAANQRCIASQDEQPCTSWQARQKNGDGTPSPQENQHQDQAHDQASHSEIPLKDDSTRDDQSATLSQASNENQPIDQCDQHPTTTPSVDIPLSTGGDGPNLTALSGRTRAIVHLPPSVLPTATGLPDLPGVIDAFNYFMYPENRAPPKRDQFSTTITMIPKRTEQTPSLQGDDDGNAPQNDGADLTQYDATTTQDYNDGAIEREGDCETEREDGNNENQTTMEPQDDGTVTADDEVRNSETMPQNETTQPDDGNRRGGPANNVAGTLKMEVVPLPSVHCGPIDVGALNLPFQCFSTMSISESLNQPADELTKSFDATISPKYVLDSHIQQRLQAAILQREIPVADALAPIVRDILDEHRRLREAGLEPLAVEEPLPEITMTLTDEPRSTDSVSTSMPQEVSPESPKLSPPASMSWDVNEQQQIPYVEEQPVQTTPQQPMPQPMPQPMLQPILQPMLQPMPQPIPQQRRPQLLLQPLQQPLNQPLLPHQGLCNQHLIQAVPLGTFIPSMPTSFIRPQQNPPMASAIFQNASKNQARKKNKKKSKNPAYNSQAQIPPQAYMEYPDLPLSQPINSNMQQSPASWIMLGQQANNLNNGPAVTSWTQSKNKHNKKKPLAAREESSGPANSNQGNGSVPQAYASYQAPSPSSLTLPSLSPAMQAQSLVEVSQPVAVDPDNNLNDKSTFGWSLPVTNNKRNRRKPQAESKRSDQTGLGKRGNVKEGGPQTSWHQTPQPQLQPQPRWGGGQQRVFNNQVESASNNNQPRLPRWGQQVSSLNKWIQPGKSKFEASSQSIWSRVPVGVPQNNDDISEPPQSYNCNYNQPKQPRWGLQDPNFNKWSQPGKSKFEASPQSIWSGVPVGAPQNNDDISEPIAPQSYHYTNNNNQPKQPRWGQQEPNFNKWSQPGKSKFEASPQSIWSGVPVGAPQNNDDISEPIAPQSYHYTNNNNQPKQPRWGQQDSNFNKWSQPGKSKFETSPQSIWSRVPVGAPRNNDDLSEPTRPQAFNSNHNYSNNNNNNQPKQPRWGQQVSNFNKWSQPGKSKFEASPQSIWSRVPVGAPRNNDDLSEPTRPQAFNNNIKEVSEAPISQTSVAGNRTKRTNNKKNKNNNSNNKNQASQWHKE</sequence>
<feature type="compositionally biased region" description="Polar residues" evidence="1">
    <location>
        <begin position="972"/>
        <end position="982"/>
    </location>
</feature>
<feature type="compositionally biased region" description="Basic residues" evidence="1">
    <location>
        <begin position="1468"/>
        <end position="1478"/>
    </location>
</feature>
<feature type="compositionally biased region" description="Polar residues" evidence="1">
    <location>
        <begin position="618"/>
        <end position="630"/>
    </location>
</feature>
<evidence type="ECO:0000313" key="3">
    <source>
        <dbReference type="RefSeq" id="XP_030380831.1"/>
    </source>
</evidence>
<feature type="compositionally biased region" description="Polar residues" evidence="1">
    <location>
        <begin position="1392"/>
        <end position="1412"/>
    </location>
</feature>
<evidence type="ECO:0000256" key="1">
    <source>
        <dbReference type="SAM" id="MobiDB-lite"/>
    </source>
</evidence>
<feature type="compositionally biased region" description="Polar residues" evidence="1">
    <location>
        <begin position="1252"/>
        <end position="1262"/>
    </location>
</feature>
<feature type="compositionally biased region" description="Polar residues" evidence="1">
    <location>
        <begin position="398"/>
        <end position="414"/>
    </location>
</feature>
<feature type="compositionally biased region" description="Polar residues" evidence="1">
    <location>
        <begin position="1000"/>
        <end position="1011"/>
    </location>
</feature>
<feature type="compositionally biased region" description="Polar residues" evidence="1">
    <location>
        <begin position="441"/>
        <end position="466"/>
    </location>
</feature>
<feature type="region of interest" description="Disordered" evidence="1">
    <location>
        <begin position="398"/>
        <end position="480"/>
    </location>
</feature>
<feature type="region of interest" description="Disordered" evidence="1">
    <location>
        <begin position="972"/>
        <end position="1030"/>
    </location>
</feature>
<feature type="compositionally biased region" description="Low complexity" evidence="1">
    <location>
        <begin position="1106"/>
        <end position="1117"/>
    </location>
</feature>